<protein>
    <submittedName>
        <fullName evidence="1">Uncharacterized protein</fullName>
    </submittedName>
</protein>
<dbReference type="Proteomes" id="UP001314170">
    <property type="component" value="Unassembled WGS sequence"/>
</dbReference>
<evidence type="ECO:0000313" key="1">
    <source>
        <dbReference type="EMBL" id="CAK7323300.1"/>
    </source>
</evidence>
<reference evidence="1 2" key="1">
    <citation type="submission" date="2024-01" db="EMBL/GenBank/DDBJ databases">
        <authorList>
            <person name="Waweru B."/>
        </authorList>
    </citation>
    <scope>NUCLEOTIDE SEQUENCE [LARGE SCALE GENOMIC DNA]</scope>
</reference>
<dbReference type="EMBL" id="CAWUPB010000079">
    <property type="protein sequence ID" value="CAK7323300.1"/>
    <property type="molecule type" value="Genomic_DNA"/>
</dbReference>
<evidence type="ECO:0000313" key="2">
    <source>
        <dbReference type="Proteomes" id="UP001314170"/>
    </source>
</evidence>
<comment type="caution">
    <text evidence="1">The sequence shown here is derived from an EMBL/GenBank/DDBJ whole genome shotgun (WGS) entry which is preliminary data.</text>
</comment>
<dbReference type="AlphaFoldDB" id="A0AAV1QR50"/>
<gene>
    <name evidence="1" type="ORF">DCAF_LOCUS923</name>
</gene>
<accession>A0AAV1QR50</accession>
<proteinExistence type="predicted"/>
<name>A0AAV1QR50_9ROSI</name>
<sequence length="93" mass="10488">MGVRALKNSSHRSCVCQLRKGTHHAIKVSTNANHVEEKAVLLATQLPAVVRLLDRQDSLDKVCLWGDFQTKGFMNRVCLVSIKDLLLELESFR</sequence>
<keyword evidence="2" id="KW-1185">Reference proteome</keyword>
<organism evidence="1 2">
    <name type="scientific">Dovyalis caffra</name>
    <dbReference type="NCBI Taxonomy" id="77055"/>
    <lineage>
        <taxon>Eukaryota</taxon>
        <taxon>Viridiplantae</taxon>
        <taxon>Streptophyta</taxon>
        <taxon>Embryophyta</taxon>
        <taxon>Tracheophyta</taxon>
        <taxon>Spermatophyta</taxon>
        <taxon>Magnoliopsida</taxon>
        <taxon>eudicotyledons</taxon>
        <taxon>Gunneridae</taxon>
        <taxon>Pentapetalae</taxon>
        <taxon>rosids</taxon>
        <taxon>fabids</taxon>
        <taxon>Malpighiales</taxon>
        <taxon>Salicaceae</taxon>
        <taxon>Flacourtieae</taxon>
        <taxon>Dovyalis</taxon>
    </lineage>
</organism>